<comment type="caution">
    <text evidence="1">The sequence shown here is derived from an EMBL/GenBank/DDBJ whole genome shotgun (WGS) entry which is preliminary data.</text>
</comment>
<dbReference type="AlphaFoldDB" id="A0A167VBU2"/>
<dbReference type="EMBL" id="AZHD01000006">
    <property type="protein sequence ID" value="OAA62443.1"/>
    <property type="molecule type" value="Genomic_DNA"/>
</dbReference>
<evidence type="ECO:0000313" key="1">
    <source>
        <dbReference type="EMBL" id="OAA62443.1"/>
    </source>
</evidence>
<sequence>MSARARKQRRGQPVLIYGASPGLARLLPADSDRLSASLLALLAEDARARGGGALRRCRCRVALGLSDLRGCPARGFKDTGRVALTTNADFDDWGWFVHGDPRVANIIVDHDDDDVDGDDANEAIWTVRAVVH</sequence>
<proteinExistence type="predicted"/>
<evidence type="ECO:0000313" key="2">
    <source>
        <dbReference type="Proteomes" id="UP000076874"/>
    </source>
</evidence>
<name>A0A167VBU2_9HYPO</name>
<accession>A0A167VBU2</accession>
<organism evidence="1 2">
    <name type="scientific">Niveomyces insectorum RCEF 264</name>
    <dbReference type="NCBI Taxonomy" id="1081102"/>
    <lineage>
        <taxon>Eukaryota</taxon>
        <taxon>Fungi</taxon>
        <taxon>Dikarya</taxon>
        <taxon>Ascomycota</taxon>
        <taxon>Pezizomycotina</taxon>
        <taxon>Sordariomycetes</taxon>
        <taxon>Hypocreomycetidae</taxon>
        <taxon>Hypocreales</taxon>
        <taxon>Cordycipitaceae</taxon>
        <taxon>Niveomyces</taxon>
    </lineage>
</organism>
<protein>
    <submittedName>
        <fullName evidence="1">Uncharacterized protein</fullName>
    </submittedName>
</protein>
<gene>
    <name evidence="1" type="ORF">SPI_03983</name>
</gene>
<reference evidence="1 2" key="1">
    <citation type="journal article" date="2016" name="Genome Biol. Evol.">
        <title>Divergent and convergent evolution of fungal pathogenicity.</title>
        <authorList>
            <person name="Shang Y."/>
            <person name="Xiao G."/>
            <person name="Zheng P."/>
            <person name="Cen K."/>
            <person name="Zhan S."/>
            <person name="Wang C."/>
        </authorList>
    </citation>
    <scope>NUCLEOTIDE SEQUENCE [LARGE SCALE GENOMIC DNA]</scope>
    <source>
        <strain evidence="1 2">RCEF 264</strain>
    </source>
</reference>
<dbReference type="Proteomes" id="UP000076874">
    <property type="component" value="Unassembled WGS sequence"/>
</dbReference>
<keyword evidence="2" id="KW-1185">Reference proteome</keyword>